<dbReference type="GO" id="GO:0006401">
    <property type="term" value="P:RNA catabolic process"/>
    <property type="evidence" value="ECO:0007669"/>
    <property type="project" value="InterPro"/>
</dbReference>
<evidence type="ECO:0008006" key="6">
    <source>
        <dbReference type="Google" id="ProtNLM"/>
    </source>
</evidence>
<feature type="repeat" description="TPR" evidence="3">
    <location>
        <begin position="671"/>
        <end position="704"/>
    </location>
</feature>
<feature type="repeat" description="TPR" evidence="3">
    <location>
        <begin position="441"/>
        <end position="474"/>
    </location>
</feature>
<sequence>MSAKASLKAAKAAIDAADYVKAVVEAQAVLAADSQNYFAQLFLARALEKQDKFEDATKIYEQATRSKPWDSQAWLGLCSVYESQGVAKIDDYRKAAVNAAKILAGVDDKHRSQTTMDKFMSFAKKHGTAQQYMRALGVLLPDGELYGALEGRLQHPSLTYTRLAEITEDQEAQEIKSEIAERRTRIGARLGQVTSDVKREIYSSSQLEDYYQQLINWTQDDVVRRQYEEKLFDRAYDHLLVLSLDEKPAKLNQVLDLAEGMVIVDHPYQKAWNLVLETRDLDNLKEQDVNVLRSYVAHFSGYGLAKVLVAWLTSELSPFPPPPKVDDEQKDGGRPKEITAEDRLLLMNDGISQAEASPLSHRLVADFYLHLDEHQTASETATAGLKTTTAESQKLGMTMQNTKDALNTSLATALVHYQSPRNHPEARRIFQDILERKPKSTPVLIGLGLIFKETEDYKDAITFFLQAMADDQDNAIVGVELAWCRALNGEYAKAQKELEAYLPKLKVEDMKARDLRAQVLYRIGICKWHLDPSKAARKDRNGAYADFLSAIKTNVNFAPAYTSLGHYYTDYAKDKKRARQCFQKAFELSAGEVDAAELLAKLFADQGDWDIVEVVSQRVVDSGRARPPPGSKRTGLSWPYSALGVVQMNRQEYSPAIVSFLAALRISPGDYQSYVGLGESYHNSGRYNSALRTFTHALQPQELTAIKVSGETWFARYMLANVHRELGDYDEAIRGLQAVLEERKSEFGVQMSLLQTFMEQAWRCLDTGLYGQAIDSARQAIKTADKIALQKPDAFNLWKAVGDACLLFSWVGTASDQFPGRDVGSLLNKNVDEQTYILLSEIDGVGDAFQRPSETNGVTGHSESRKPMIDGIRAYKRALASCAHDQHAQAVAWYNLGWAEHRAHVCSSTKAGKKYLRAAVRCFKRAIELEAGNAEFWNALGVVTTTLNPRVAQHAFVRSLHLNEINAMVWTNLGVLYMLQSDYEVAHAAYGRAQSTDPEYAHAWVGEGLIALLEGEATEALKLFTHAFEISNSSSTISKQQYSLSSFDDLLASNGSSHDLTKLIRPIFALQQLHAQTPSYLPGRHVAALLLERVGNYSIAVNILNELCTIAEADYEKSESHAVLARFAHAKSDLARCQLASSAFEDAASNAEIALHLSADEDSGLDTASRTKLRLSAHLTAGLAMKSMGKSGEAVAMFRAALQESDSNPDAVCLLVKVLWAHGGKEEKSVAREQLFDCVERHQEHVGSVTLLGAMALLDGDEATAAAVSDDLLTLRMKDGLRAGEVVEIEALLAAIVALNSKGTESEELNEAQSAIMLRPSHPAAWSQLSGLSDEAYPAAMALRTMQKGVPPAGKTGSSELAAAYAGVGTAADAQRAICLAPWEAVGWEAFGASVG</sequence>
<dbReference type="PANTHER" id="PTHR15704">
    <property type="entry name" value="SUPERKILLER 3 PROTEIN-RELATED"/>
    <property type="match status" value="1"/>
</dbReference>
<name>A0AAN7TJT2_9PEZI</name>
<dbReference type="Gene3D" id="1.25.40.10">
    <property type="entry name" value="Tetratricopeptide repeat domain"/>
    <property type="match status" value="7"/>
</dbReference>
<dbReference type="PROSITE" id="PS50005">
    <property type="entry name" value="TPR"/>
    <property type="match status" value="4"/>
</dbReference>
<reference evidence="4" key="1">
    <citation type="submission" date="2023-08" db="EMBL/GenBank/DDBJ databases">
        <title>Black Yeasts Isolated from many extreme environments.</title>
        <authorList>
            <person name="Coleine C."/>
            <person name="Stajich J.E."/>
            <person name="Selbmann L."/>
        </authorList>
    </citation>
    <scope>NUCLEOTIDE SEQUENCE</scope>
    <source>
        <strain evidence="4">CCFEE 5401</strain>
    </source>
</reference>
<evidence type="ECO:0000256" key="2">
    <source>
        <dbReference type="ARBA" id="ARBA00022803"/>
    </source>
</evidence>
<dbReference type="Pfam" id="PF14559">
    <property type="entry name" value="TPR_19"/>
    <property type="match status" value="1"/>
</dbReference>
<gene>
    <name evidence="4" type="ORF">LTR62_002319</name>
</gene>
<keyword evidence="1" id="KW-0677">Repeat</keyword>
<dbReference type="InterPro" id="IPR011990">
    <property type="entry name" value="TPR-like_helical_dom_sf"/>
</dbReference>
<evidence type="ECO:0000313" key="4">
    <source>
        <dbReference type="EMBL" id="KAK5114745.1"/>
    </source>
</evidence>
<dbReference type="Pfam" id="PF18833">
    <property type="entry name" value="TPR_22"/>
    <property type="match status" value="1"/>
</dbReference>
<evidence type="ECO:0000256" key="1">
    <source>
        <dbReference type="ARBA" id="ARBA00022737"/>
    </source>
</evidence>
<dbReference type="Pfam" id="PF13176">
    <property type="entry name" value="TPR_7"/>
    <property type="match status" value="1"/>
</dbReference>
<dbReference type="SUPFAM" id="SSF48452">
    <property type="entry name" value="TPR-like"/>
    <property type="match status" value="4"/>
</dbReference>
<dbReference type="Pfam" id="PF13181">
    <property type="entry name" value="TPR_8"/>
    <property type="match status" value="1"/>
</dbReference>
<keyword evidence="2 3" id="KW-0802">TPR repeat</keyword>
<dbReference type="EMBL" id="JAVRRL010000016">
    <property type="protein sequence ID" value="KAK5114745.1"/>
    <property type="molecule type" value="Genomic_DNA"/>
</dbReference>
<dbReference type="PANTHER" id="PTHR15704:SF7">
    <property type="entry name" value="SUPERKILLER COMPLEX PROTEIN 3"/>
    <property type="match status" value="1"/>
</dbReference>
<organism evidence="4 5">
    <name type="scientific">Meristemomyces frigidus</name>
    <dbReference type="NCBI Taxonomy" id="1508187"/>
    <lineage>
        <taxon>Eukaryota</taxon>
        <taxon>Fungi</taxon>
        <taxon>Dikarya</taxon>
        <taxon>Ascomycota</taxon>
        <taxon>Pezizomycotina</taxon>
        <taxon>Dothideomycetes</taxon>
        <taxon>Dothideomycetidae</taxon>
        <taxon>Mycosphaerellales</taxon>
        <taxon>Teratosphaeriaceae</taxon>
        <taxon>Meristemomyces</taxon>
    </lineage>
</organism>
<evidence type="ECO:0000256" key="3">
    <source>
        <dbReference type="PROSITE-ProRule" id="PRU00339"/>
    </source>
</evidence>
<dbReference type="InterPro" id="IPR040962">
    <property type="entry name" value="TPR_22"/>
</dbReference>
<protein>
    <recommendedName>
        <fullName evidence="6">Superkiller protein 3</fullName>
    </recommendedName>
</protein>
<feature type="repeat" description="TPR" evidence="3">
    <location>
        <begin position="637"/>
        <end position="670"/>
    </location>
</feature>
<accession>A0AAN7TJT2</accession>
<dbReference type="SMART" id="SM00028">
    <property type="entry name" value="TPR"/>
    <property type="match status" value="12"/>
</dbReference>
<dbReference type="InterPro" id="IPR039226">
    <property type="entry name" value="Ski3/TTC37"/>
</dbReference>
<dbReference type="Proteomes" id="UP001310890">
    <property type="component" value="Unassembled WGS sequence"/>
</dbReference>
<dbReference type="GO" id="GO:0055087">
    <property type="term" value="C:Ski complex"/>
    <property type="evidence" value="ECO:0007669"/>
    <property type="project" value="InterPro"/>
</dbReference>
<dbReference type="InterPro" id="IPR019734">
    <property type="entry name" value="TPR_rpt"/>
</dbReference>
<dbReference type="Pfam" id="PF13432">
    <property type="entry name" value="TPR_16"/>
    <property type="match status" value="1"/>
</dbReference>
<proteinExistence type="predicted"/>
<comment type="caution">
    <text evidence="4">The sequence shown here is derived from an EMBL/GenBank/DDBJ whole genome shotgun (WGS) entry which is preliminary data.</text>
</comment>
<evidence type="ECO:0000313" key="5">
    <source>
        <dbReference type="Proteomes" id="UP001310890"/>
    </source>
</evidence>
<feature type="repeat" description="TPR" evidence="3">
    <location>
        <begin position="967"/>
        <end position="1000"/>
    </location>
</feature>